<dbReference type="AlphaFoldDB" id="A0A4Z1KAN6"/>
<keyword evidence="2" id="KW-1185">Reference proteome</keyword>
<sequence length="72" mass="8696">MPGRKWTQDEKDLFATLRDEHPDLKLSTLTELFNERTNGSYRSIYGLQGVWRHQRKVKLDENVESKEVYFMY</sequence>
<evidence type="ECO:0000313" key="2">
    <source>
        <dbReference type="Proteomes" id="UP000297280"/>
    </source>
</evidence>
<protein>
    <recommendedName>
        <fullName evidence="3">Myb-like domain-containing protein</fullName>
    </recommendedName>
</protein>
<dbReference type="Proteomes" id="UP000297280">
    <property type="component" value="Unassembled WGS sequence"/>
</dbReference>
<organism evidence="1 2">
    <name type="scientific">Botrytis porri</name>
    <dbReference type="NCBI Taxonomy" id="87229"/>
    <lineage>
        <taxon>Eukaryota</taxon>
        <taxon>Fungi</taxon>
        <taxon>Dikarya</taxon>
        <taxon>Ascomycota</taxon>
        <taxon>Pezizomycotina</taxon>
        <taxon>Leotiomycetes</taxon>
        <taxon>Helotiales</taxon>
        <taxon>Sclerotiniaceae</taxon>
        <taxon>Botrytis</taxon>
    </lineage>
</organism>
<evidence type="ECO:0008006" key="3">
    <source>
        <dbReference type="Google" id="ProtNLM"/>
    </source>
</evidence>
<comment type="caution">
    <text evidence="1">The sequence shown here is derived from an EMBL/GenBank/DDBJ whole genome shotgun (WGS) entry which is preliminary data.</text>
</comment>
<accession>A0A4Z1KAN6</accession>
<gene>
    <name evidence="1" type="ORF">BPOR_1263g00020</name>
</gene>
<proteinExistence type="predicted"/>
<dbReference type="EMBL" id="PQXO01001256">
    <property type="protein sequence ID" value="TGO81220.1"/>
    <property type="molecule type" value="Genomic_DNA"/>
</dbReference>
<evidence type="ECO:0000313" key="1">
    <source>
        <dbReference type="EMBL" id="TGO81220.1"/>
    </source>
</evidence>
<reference evidence="1 2" key="1">
    <citation type="submission" date="2017-12" db="EMBL/GenBank/DDBJ databases">
        <title>Comparative genomics of Botrytis spp.</title>
        <authorList>
            <person name="Valero-Jimenez C.A."/>
            <person name="Tapia P."/>
            <person name="Veloso J."/>
            <person name="Silva-Moreno E."/>
            <person name="Staats M."/>
            <person name="Valdes J.H."/>
            <person name="Van Kan J.A.L."/>
        </authorList>
    </citation>
    <scope>NUCLEOTIDE SEQUENCE [LARGE SCALE GENOMIC DNA]</scope>
    <source>
        <strain evidence="1 2">MUCL3349</strain>
    </source>
</reference>
<name>A0A4Z1KAN6_9HELO</name>